<keyword evidence="1" id="KW-1133">Transmembrane helix</keyword>
<sequence>MYDSDSDSKHIGIINDITKNVPKDVTIIKSLLVLLLLVTSRGIRLILTDRWLYKYNTNNTFPACPQVQPQPYHHHISIPTINTATTAQFKATIVSQETNDIITNNSQNRSGTSVQSG</sequence>
<keyword evidence="1" id="KW-0472">Membrane</keyword>
<comment type="caution">
    <text evidence="2">The sequence shown here is derived from an EMBL/GenBank/DDBJ whole genome shotgun (WGS) entry which is preliminary data.</text>
</comment>
<reference evidence="2 3" key="1">
    <citation type="journal article" name="Sci. Rep.">
        <title>Telomere-to-telomere assembled and centromere annotated genomes of the two main subspecies of the button mushroom Agaricus bisporus reveal especially polymorphic chromosome ends.</title>
        <authorList>
            <person name="Sonnenberg A.S.M."/>
            <person name="Sedaghat-Telgerd N."/>
            <person name="Lavrijssen B."/>
            <person name="Ohm R.A."/>
            <person name="Hendrickx P.M."/>
            <person name="Scholtmeijer K."/>
            <person name="Baars J.J.P."/>
            <person name="van Peer A."/>
        </authorList>
    </citation>
    <scope>NUCLEOTIDE SEQUENCE [LARGE SCALE GENOMIC DNA]</scope>
    <source>
        <strain evidence="2 3">H119_p4</strain>
    </source>
</reference>
<dbReference type="EMBL" id="JABXXO010000006">
    <property type="protein sequence ID" value="KAF7776447.1"/>
    <property type="molecule type" value="Genomic_DNA"/>
</dbReference>
<feature type="transmembrane region" description="Helical" evidence="1">
    <location>
        <begin position="27"/>
        <end position="47"/>
    </location>
</feature>
<accession>A0A8H7KHQ2</accession>
<keyword evidence="1" id="KW-0812">Transmembrane</keyword>
<evidence type="ECO:0000313" key="2">
    <source>
        <dbReference type="EMBL" id="KAF7776447.1"/>
    </source>
</evidence>
<evidence type="ECO:0000313" key="3">
    <source>
        <dbReference type="Proteomes" id="UP000629468"/>
    </source>
</evidence>
<proteinExistence type="predicted"/>
<dbReference type="Proteomes" id="UP000629468">
    <property type="component" value="Unassembled WGS sequence"/>
</dbReference>
<evidence type="ECO:0000256" key="1">
    <source>
        <dbReference type="SAM" id="Phobius"/>
    </source>
</evidence>
<name>A0A8H7KHQ2_AGABI</name>
<organism evidence="2 3">
    <name type="scientific">Agaricus bisporus var. burnettii</name>
    <dbReference type="NCBI Taxonomy" id="192524"/>
    <lineage>
        <taxon>Eukaryota</taxon>
        <taxon>Fungi</taxon>
        <taxon>Dikarya</taxon>
        <taxon>Basidiomycota</taxon>
        <taxon>Agaricomycotina</taxon>
        <taxon>Agaricomycetes</taxon>
        <taxon>Agaricomycetidae</taxon>
        <taxon>Agaricales</taxon>
        <taxon>Agaricineae</taxon>
        <taxon>Agaricaceae</taxon>
        <taxon>Agaricus</taxon>
    </lineage>
</organism>
<protein>
    <submittedName>
        <fullName evidence="2">Uncharacterized protein</fullName>
    </submittedName>
</protein>
<dbReference type="AlphaFoldDB" id="A0A8H7KHQ2"/>
<gene>
    <name evidence="2" type="ORF">Agabi119p4_4840</name>
</gene>